<dbReference type="Gene3D" id="3.40.50.150">
    <property type="entry name" value="Vaccinia Virus protein VP39"/>
    <property type="match status" value="1"/>
</dbReference>
<dbReference type="SUPFAM" id="SSF53335">
    <property type="entry name" value="S-adenosyl-L-methionine-dependent methyltransferases"/>
    <property type="match status" value="1"/>
</dbReference>
<dbReference type="Proteomes" id="UP001236507">
    <property type="component" value="Unassembled WGS sequence"/>
</dbReference>
<dbReference type="InterPro" id="IPR054168">
    <property type="entry name" value="PG_1098_Fer"/>
</dbReference>
<reference evidence="3 4" key="1">
    <citation type="submission" date="2023-05" db="EMBL/GenBank/DDBJ databases">
        <title>Novel species of genus Flectobacillus isolated from stream in China.</title>
        <authorList>
            <person name="Lu H."/>
        </authorList>
    </citation>
    <scope>NUCLEOTIDE SEQUENCE [LARGE SCALE GENOMIC DNA]</scope>
    <source>
        <strain evidence="3 4">KCTC 42575</strain>
    </source>
</reference>
<dbReference type="EMBL" id="JASHIF010000004">
    <property type="protein sequence ID" value="MDI9858777.1"/>
    <property type="molecule type" value="Genomic_DNA"/>
</dbReference>
<feature type="domain" description="PG-1098 ferredoxin-like" evidence="2">
    <location>
        <begin position="283"/>
        <end position="325"/>
    </location>
</feature>
<evidence type="ECO:0000259" key="2">
    <source>
        <dbReference type="Pfam" id="PF22013"/>
    </source>
</evidence>
<evidence type="ECO:0000313" key="4">
    <source>
        <dbReference type="Proteomes" id="UP001236507"/>
    </source>
</evidence>
<dbReference type="Gene3D" id="1.10.10.1110">
    <property type="entry name" value="Methyltransferase PG1098, N-terminal domain"/>
    <property type="match status" value="1"/>
</dbReference>
<comment type="caution">
    <text evidence="3">The sequence shown here is derived from an EMBL/GenBank/DDBJ whole genome shotgun (WGS) entry which is preliminary data.</text>
</comment>
<sequence length="400" mass="45150">MNAPLFSPEEIQFIQEHLNDEPSKLMLQARRYPHLPIAKLVQQIQARQKAQHKLPDWYANANLIFPANLSVEQCSSQVTAQFKASLIQGESLADLTGGMGVDTAYLAQGFQKAFHFEQNQELQEIVAYNFEQLGLKHIAFVGGNSIEWLNAQAVAQTHFSWIYLDPHRRDEAGGKVFALSDCEPDVVKYQDLLFQFSENILIKASPMLDLDQSIRELKCIKQIWVISVDNEVKEVLFHLKSNYSEAPVITCVALYKNQDTQTLSFYKEEEAQTAPSIGQPARYLYEPNVALLKAGAFKLPCSRYGLQKIASHSHLYTSKVFQADFIGRSFEVLAVCKLDKKAIAPFISNNQANITIRNFPLTVKQIREKLKIQEGGNTYLFATTDAQGQKIVIVCQKVTS</sequence>
<dbReference type="RefSeq" id="WP_283343900.1">
    <property type="nucleotide sequence ID" value="NZ_JASHIF010000004.1"/>
</dbReference>
<protein>
    <recommendedName>
        <fullName evidence="5">THUMP-like domain-containing protein</fullName>
    </recommendedName>
</protein>
<evidence type="ECO:0008006" key="5">
    <source>
        <dbReference type="Google" id="ProtNLM"/>
    </source>
</evidence>
<feature type="domain" description="THUMP-like" evidence="1">
    <location>
        <begin position="327"/>
        <end position="397"/>
    </location>
</feature>
<proteinExistence type="predicted"/>
<dbReference type="Pfam" id="PF18096">
    <property type="entry name" value="Thump_like"/>
    <property type="match status" value="1"/>
</dbReference>
<gene>
    <name evidence="3" type="ORF">QM524_06135</name>
</gene>
<name>A0ABT6Y5G2_9BACT</name>
<dbReference type="InterPro" id="IPR029063">
    <property type="entry name" value="SAM-dependent_MTases_sf"/>
</dbReference>
<organism evidence="3 4">
    <name type="scientific">Flectobacillus roseus</name>
    <dbReference type="NCBI Taxonomy" id="502259"/>
    <lineage>
        <taxon>Bacteria</taxon>
        <taxon>Pseudomonadati</taxon>
        <taxon>Bacteroidota</taxon>
        <taxon>Cytophagia</taxon>
        <taxon>Cytophagales</taxon>
        <taxon>Flectobacillaceae</taxon>
        <taxon>Flectobacillus</taxon>
    </lineage>
</organism>
<evidence type="ECO:0000313" key="3">
    <source>
        <dbReference type="EMBL" id="MDI9858777.1"/>
    </source>
</evidence>
<dbReference type="InterPro" id="IPR041497">
    <property type="entry name" value="Thump-like"/>
</dbReference>
<accession>A0ABT6Y5G2</accession>
<keyword evidence="4" id="KW-1185">Reference proteome</keyword>
<evidence type="ECO:0000259" key="1">
    <source>
        <dbReference type="Pfam" id="PF18096"/>
    </source>
</evidence>
<dbReference type="Pfam" id="PF22013">
    <property type="entry name" value="PG_1098_Fer"/>
    <property type="match status" value="1"/>
</dbReference>